<feature type="domain" description="TonB-dependent receptor plug" evidence="9">
    <location>
        <begin position="128"/>
        <end position="253"/>
    </location>
</feature>
<evidence type="ECO:0000313" key="11">
    <source>
        <dbReference type="Proteomes" id="UP000829476"/>
    </source>
</evidence>
<protein>
    <submittedName>
        <fullName evidence="10">SusC/RagA family TonB-linked outer membrane protein</fullName>
    </submittedName>
</protein>
<proteinExistence type="inferred from homology"/>
<dbReference type="Gene3D" id="2.60.40.1120">
    <property type="entry name" value="Carboxypeptidase-like, regulatory domain"/>
    <property type="match status" value="1"/>
</dbReference>
<comment type="subcellular location">
    <subcellularLocation>
        <location evidence="1 7">Cell outer membrane</location>
        <topology evidence="1 7">Multi-pass membrane protein</topology>
    </subcellularLocation>
</comment>
<dbReference type="Gene3D" id="2.40.170.20">
    <property type="entry name" value="TonB-dependent receptor, beta-barrel domain"/>
    <property type="match status" value="1"/>
</dbReference>
<dbReference type="NCBIfam" id="TIGR04057">
    <property type="entry name" value="SusC_RagA_signa"/>
    <property type="match status" value="1"/>
</dbReference>
<dbReference type="EMBL" id="CP094326">
    <property type="protein sequence ID" value="UNY98529.1"/>
    <property type="molecule type" value="Genomic_DNA"/>
</dbReference>
<evidence type="ECO:0000256" key="4">
    <source>
        <dbReference type="ARBA" id="ARBA00022692"/>
    </source>
</evidence>
<reference evidence="10 11" key="1">
    <citation type="journal article" date="2018" name="Int. J. Syst. Evol. Microbiol.">
        <title>Zhouia spongiae sp. nov., isolated from a marine sponge.</title>
        <authorList>
            <person name="Zhuang L."/>
            <person name="Lin B."/>
            <person name="Qin F."/>
            <person name="Luo L."/>
        </authorList>
    </citation>
    <scope>NUCLEOTIDE SEQUENCE [LARGE SCALE GENOMIC DNA]</scope>
    <source>
        <strain evidence="10 11">HN-Y44</strain>
    </source>
</reference>
<keyword evidence="11" id="KW-1185">Reference proteome</keyword>
<dbReference type="Pfam" id="PF07715">
    <property type="entry name" value="Plug"/>
    <property type="match status" value="1"/>
</dbReference>
<evidence type="ECO:0000256" key="6">
    <source>
        <dbReference type="ARBA" id="ARBA00023237"/>
    </source>
</evidence>
<dbReference type="InterPro" id="IPR036942">
    <property type="entry name" value="Beta-barrel_TonB_sf"/>
</dbReference>
<evidence type="ECO:0000256" key="1">
    <source>
        <dbReference type="ARBA" id="ARBA00004571"/>
    </source>
</evidence>
<feature type="signal peptide" evidence="8">
    <location>
        <begin position="1"/>
        <end position="17"/>
    </location>
</feature>
<evidence type="ECO:0000256" key="2">
    <source>
        <dbReference type="ARBA" id="ARBA00022448"/>
    </source>
</evidence>
<dbReference type="InterPro" id="IPR008969">
    <property type="entry name" value="CarboxyPept-like_regulatory"/>
</dbReference>
<feature type="chain" id="PRO_5047547630" evidence="8">
    <location>
        <begin position="18"/>
        <end position="1112"/>
    </location>
</feature>
<keyword evidence="2 7" id="KW-0813">Transport</keyword>
<keyword evidence="6 7" id="KW-0998">Cell outer membrane</keyword>
<evidence type="ECO:0000256" key="5">
    <source>
        <dbReference type="ARBA" id="ARBA00023136"/>
    </source>
</evidence>
<evidence type="ECO:0000256" key="8">
    <source>
        <dbReference type="SAM" id="SignalP"/>
    </source>
</evidence>
<dbReference type="InterPro" id="IPR039426">
    <property type="entry name" value="TonB-dep_rcpt-like"/>
</dbReference>
<sequence length="1112" mass="124851">MKNFYLIILLLPFLALSQQPQSIKGQVLSKADGMPLPGASVYVDSKTIANQTPVDGIIESTGIGAVTDFDGNFQLKLPEDVKRLTISFIGFETRVIELSGKEFYTIYLSEELNALNEVVVTGYQKVEKRKLTAAVDKVKMEDINQIGVSSTDVLLQGQAAGVVVTPQTGAPGAPAKIRIRGTASLSGPQDPLWVVDGLPLEGNDVPDFSDKDNIDELRNYAIAGINPNDIKDITILKDAAATAIYGARAANGVIVVTTKKGQKGRMNVNFSANTFYTMKADFDRLNLMNASEKVDFELELAKRTDLDFRTDKGEVMRILQASGELDAYRANGLSGLNAITQQQINKLKSSHTDWGDLLYQAAANTQYSLGISGGSEKSDYYFSLGYYDEEGTTIGTGFERYNLTLKNNYQLSEKLKAGVSFFLSQSNKESYVTGTDAFTNPSNYSRNANPYLTPYMEDGSYNYDKDIEGLDGRYVPFNFLEERDQTSYDLKNNALKAIFDVSYDISNDLKISSQLGLQLDNSSTEKYAGQESYFTRKMRERTRRYSSDLGGYYYFLPAGGIIQNWENRFFQYNWKSLLEYNTRFGEKHELDAMIGSELRRSDAKIIATKGFGYDPKTLNTTPIMFPNESDANESTFRAYERNKAENAYASFYATASYTYDRKYTVFGSVRYDGSNLFGVDPKYKYLPLWSTAASWLVSQEEFLKNSKLISNLRLRASYGLQGNIDRNTSPFVVGSYENTSILPGNSEETIVVTSPPNDKLRWEKTENYNLGTDIGLFNNRISLSFDVYKRKSSDLVGLKSIPLENGFEFTNLNWAQVTNQGFELSLTTRNIATDNFKWTTNFNIAHNKSNVDKIQIRENSFLPSREGRPVNSVFALKTAGIDDNGYPLFWKGGEKVSAVEFFDLVDPWADFFPGYLTQSNLSNEEFRDLFTYVGDKDPKFSGGVINNFSYKNFDFTVAANFNLKQTVVQNMPYNPTQVDRGQNYSKDILNAWSPSNTNTNLPGIVGEASGSGDSWMAYKWFGDLNPINTMSYLDTFVREMSYLRISSIRMGYRLPQSVTSKLKIDTMRFSLEGRNLFVISSDYKGYFDPETFGNIYAQPIPKSIALGLNVSF</sequence>
<comment type="similarity">
    <text evidence="7">Belongs to the TonB-dependent receptor family.</text>
</comment>
<keyword evidence="8" id="KW-0732">Signal</keyword>
<dbReference type="InterPro" id="IPR023996">
    <property type="entry name" value="TonB-dep_OMP_SusC/RagA"/>
</dbReference>
<dbReference type="NCBIfam" id="TIGR04056">
    <property type="entry name" value="OMP_RagA_SusC"/>
    <property type="match status" value="1"/>
</dbReference>
<dbReference type="InterPro" id="IPR023997">
    <property type="entry name" value="TonB-dep_OMP_SusC/RagA_CS"/>
</dbReference>
<dbReference type="RefSeq" id="WP_242936935.1">
    <property type="nucleotide sequence ID" value="NZ_CP094326.1"/>
</dbReference>
<dbReference type="SUPFAM" id="SSF49464">
    <property type="entry name" value="Carboxypeptidase regulatory domain-like"/>
    <property type="match status" value="1"/>
</dbReference>
<accession>A0ABY3YLQ3</accession>
<dbReference type="Gene3D" id="2.170.130.10">
    <property type="entry name" value="TonB-dependent receptor, plug domain"/>
    <property type="match status" value="1"/>
</dbReference>
<name>A0ABY3YLQ3_9FLAO</name>
<dbReference type="PROSITE" id="PS52016">
    <property type="entry name" value="TONB_DEPENDENT_REC_3"/>
    <property type="match status" value="1"/>
</dbReference>
<dbReference type="Pfam" id="PF13715">
    <property type="entry name" value="CarbopepD_reg_2"/>
    <property type="match status" value="1"/>
</dbReference>
<dbReference type="SUPFAM" id="SSF56935">
    <property type="entry name" value="Porins"/>
    <property type="match status" value="1"/>
</dbReference>
<keyword evidence="4 7" id="KW-0812">Transmembrane</keyword>
<evidence type="ECO:0000313" key="10">
    <source>
        <dbReference type="EMBL" id="UNY98529.1"/>
    </source>
</evidence>
<evidence type="ECO:0000256" key="7">
    <source>
        <dbReference type="PROSITE-ProRule" id="PRU01360"/>
    </source>
</evidence>
<dbReference type="Proteomes" id="UP000829476">
    <property type="component" value="Chromosome"/>
</dbReference>
<evidence type="ECO:0000256" key="3">
    <source>
        <dbReference type="ARBA" id="ARBA00022452"/>
    </source>
</evidence>
<evidence type="ECO:0000259" key="9">
    <source>
        <dbReference type="Pfam" id="PF07715"/>
    </source>
</evidence>
<dbReference type="InterPro" id="IPR012910">
    <property type="entry name" value="Plug_dom"/>
</dbReference>
<gene>
    <name evidence="10" type="ORF">MQE36_15795</name>
</gene>
<organism evidence="10 11">
    <name type="scientific">Zhouia spongiae</name>
    <dbReference type="NCBI Taxonomy" id="2202721"/>
    <lineage>
        <taxon>Bacteria</taxon>
        <taxon>Pseudomonadati</taxon>
        <taxon>Bacteroidota</taxon>
        <taxon>Flavobacteriia</taxon>
        <taxon>Flavobacteriales</taxon>
        <taxon>Flavobacteriaceae</taxon>
        <taxon>Zhouia</taxon>
    </lineage>
</organism>
<dbReference type="InterPro" id="IPR037066">
    <property type="entry name" value="Plug_dom_sf"/>
</dbReference>
<keyword evidence="3 7" id="KW-1134">Transmembrane beta strand</keyword>
<keyword evidence="5 7" id="KW-0472">Membrane</keyword>